<name>A0A4Z2EDX6_9TELE</name>
<feature type="region of interest" description="Disordered" evidence="1">
    <location>
        <begin position="65"/>
        <end position="96"/>
    </location>
</feature>
<reference evidence="2 3" key="1">
    <citation type="submission" date="2019-03" db="EMBL/GenBank/DDBJ databases">
        <title>First draft genome of Liparis tanakae, snailfish: a comprehensive survey of snailfish specific genes.</title>
        <authorList>
            <person name="Kim W."/>
            <person name="Song I."/>
            <person name="Jeong J.-H."/>
            <person name="Kim D."/>
            <person name="Kim S."/>
            <person name="Ryu S."/>
            <person name="Song J.Y."/>
            <person name="Lee S.K."/>
        </authorList>
    </citation>
    <scope>NUCLEOTIDE SEQUENCE [LARGE SCALE GENOMIC DNA]</scope>
    <source>
        <tissue evidence="2">Muscle</tissue>
    </source>
</reference>
<organism evidence="2 3">
    <name type="scientific">Liparis tanakae</name>
    <name type="common">Tanaka's snailfish</name>
    <dbReference type="NCBI Taxonomy" id="230148"/>
    <lineage>
        <taxon>Eukaryota</taxon>
        <taxon>Metazoa</taxon>
        <taxon>Chordata</taxon>
        <taxon>Craniata</taxon>
        <taxon>Vertebrata</taxon>
        <taxon>Euteleostomi</taxon>
        <taxon>Actinopterygii</taxon>
        <taxon>Neopterygii</taxon>
        <taxon>Teleostei</taxon>
        <taxon>Neoteleostei</taxon>
        <taxon>Acanthomorphata</taxon>
        <taxon>Eupercaria</taxon>
        <taxon>Perciformes</taxon>
        <taxon>Cottioidei</taxon>
        <taxon>Cottales</taxon>
        <taxon>Liparidae</taxon>
        <taxon>Liparis</taxon>
    </lineage>
</organism>
<protein>
    <submittedName>
        <fullName evidence="2">Uncharacterized protein</fullName>
    </submittedName>
</protein>
<gene>
    <name evidence="2" type="ORF">EYF80_062798</name>
</gene>
<evidence type="ECO:0000256" key="1">
    <source>
        <dbReference type="SAM" id="MobiDB-lite"/>
    </source>
</evidence>
<dbReference type="AlphaFoldDB" id="A0A4Z2EDX6"/>
<feature type="compositionally biased region" description="Pro residues" evidence="1">
    <location>
        <begin position="183"/>
        <end position="198"/>
    </location>
</feature>
<dbReference type="EMBL" id="SRLO01008964">
    <property type="protein sequence ID" value="TNN27059.1"/>
    <property type="molecule type" value="Genomic_DNA"/>
</dbReference>
<evidence type="ECO:0000313" key="3">
    <source>
        <dbReference type="Proteomes" id="UP000314294"/>
    </source>
</evidence>
<dbReference type="Proteomes" id="UP000314294">
    <property type="component" value="Unassembled WGS sequence"/>
</dbReference>
<comment type="caution">
    <text evidence="2">The sequence shown here is derived from an EMBL/GenBank/DDBJ whole genome shotgun (WGS) entry which is preliminary data.</text>
</comment>
<feature type="region of interest" description="Disordered" evidence="1">
    <location>
        <begin position="19"/>
        <end position="43"/>
    </location>
</feature>
<feature type="region of interest" description="Disordered" evidence="1">
    <location>
        <begin position="175"/>
        <end position="212"/>
    </location>
</feature>
<keyword evidence="3" id="KW-1185">Reference proteome</keyword>
<proteinExistence type="predicted"/>
<evidence type="ECO:0000313" key="2">
    <source>
        <dbReference type="EMBL" id="TNN27059.1"/>
    </source>
</evidence>
<accession>A0A4Z2EDX6</accession>
<sequence length="212" mass="23091">MLCLKLTVHFKDIWRPDGRGSALPWQHSSSKPPQSRNPPVLDWEPDGAIGLMTSRLPWQVLHQRVHQAPGGSTQRGRGSDPRLLHTAHVSGGGASGGGGAPWLGAITARLKCPIRQDRGALCLLQNIGTFTFSGAVKRVFKTDVFTWPPSELLLLSALIPSAMTSHRRDFILHYPSRQKAVRRPPPPAPPASRPPAPRRGPSVPCRVTVMAQ</sequence>